<dbReference type="CDD" id="cd11386">
    <property type="entry name" value="MCP_signal"/>
    <property type="match status" value="1"/>
</dbReference>
<evidence type="ECO:0000259" key="8">
    <source>
        <dbReference type="PROSITE" id="PS50885"/>
    </source>
</evidence>
<dbReference type="SMART" id="SM00283">
    <property type="entry name" value="MA"/>
    <property type="match status" value="1"/>
</dbReference>
<dbReference type="PROSITE" id="PS50111">
    <property type="entry name" value="CHEMOTAXIS_TRANSDUC_2"/>
    <property type="match status" value="1"/>
</dbReference>
<dbReference type="FunFam" id="1.10.287.950:FF:000001">
    <property type="entry name" value="Methyl-accepting chemotaxis sensory transducer"/>
    <property type="match status" value="1"/>
</dbReference>
<dbReference type="Gene3D" id="6.10.340.10">
    <property type="match status" value="1"/>
</dbReference>
<comment type="caution">
    <text evidence="9">The sequence shown here is derived from an EMBL/GenBank/DDBJ whole genome shotgun (WGS) entry which is preliminary data.</text>
</comment>
<feature type="region of interest" description="Disordered" evidence="5">
    <location>
        <begin position="519"/>
        <end position="541"/>
    </location>
</feature>
<evidence type="ECO:0000313" key="9">
    <source>
        <dbReference type="EMBL" id="GEO85756.1"/>
    </source>
</evidence>
<feature type="compositionally biased region" description="Polar residues" evidence="5">
    <location>
        <begin position="519"/>
        <end position="530"/>
    </location>
</feature>
<evidence type="ECO:0008006" key="11">
    <source>
        <dbReference type="Google" id="ProtNLM"/>
    </source>
</evidence>
<evidence type="ECO:0000259" key="7">
    <source>
        <dbReference type="PROSITE" id="PS50111"/>
    </source>
</evidence>
<evidence type="ECO:0000256" key="3">
    <source>
        <dbReference type="ARBA" id="ARBA00029447"/>
    </source>
</evidence>
<dbReference type="Gene3D" id="1.10.287.950">
    <property type="entry name" value="Methyl-accepting chemotaxis protein"/>
    <property type="match status" value="1"/>
</dbReference>
<keyword evidence="6" id="KW-0812">Transmembrane</keyword>
<sequence>MRFKSIQLKIAVLSGVCVLAATAGLVGYGIISAGKTRAFVASQVTELSDVKTRQSLQTLASTQAGIIRSSLDGAFDAARVMARSFEMLAGDSAATPPETRRAQLNAVLLNVLKDNPRFNGTYSAWEPNALDGADAGFRNRRDLGSDATGRFLPYWTRDVAGKIAVQPLVEYDSVELHPNGVMKGGWYIGPQKGKGESILDPLPYIVQGKSVFLATMSVPITVNGKFAGVAGADFDLGFVQKLAEQVKASIYDGRASVSIVSHMGLVVASSENPQTIGQPFDLANKSLSQYLPVIQGGRDEVLASGDAFKAFSPILIGRTATPWSVMIDVPRAVAMAEAIRLDKDLTRRNASDGTLQILVAAIIALGGVGAMWFVARSISSPIRQMTTSMRTLAAGNTGCDVPGIGRVDEIGAMAAAVEVFRNNAIANRRLEEEAAATQATSELERRRNMEVERVRTEAMSQATAGLADGLKQLAAGNLSFQLQDPFSTEFESLRSDFNAAVSQLSNTLISVAEASRSIDSGTQEISQSADDLSRRTEQQAASLEETAAALDQITANVSNSSKRAEEARAIAVQANASAAHSGAVVASAVDAMQRIEQSSNQIANIIGVIDEIAFQTNLLALNAGVEAARAGDAGKGFAVVAQEVRELAQRSAQAAKEIKDLIRNSSTEVENGVKLVKDTGDALKTIETYIVTVNQHMDAIAISAREQALGLSEVNTAVNQMDQVTQKNAAMVEEANASSATLAMESQRLRELIRQFQLAEGAGVAAAQLREAGAEMVVGRPKYAARG</sequence>
<dbReference type="CDD" id="cd06225">
    <property type="entry name" value="HAMP"/>
    <property type="match status" value="1"/>
</dbReference>
<feature type="domain" description="HAMP" evidence="8">
    <location>
        <begin position="457"/>
        <end position="509"/>
    </location>
</feature>
<comment type="similarity">
    <text evidence="3">Belongs to the methyl-accepting chemotaxis (MCP) protein family.</text>
</comment>
<dbReference type="Pfam" id="PF22673">
    <property type="entry name" value="MCP-like_PDC_1"/>
    <property type="match status" value="1"/>
</dbReference>
<keyword evidence="10" id="KW-1185">Reference proteome</keyword>
<name>A0A512HJX6_9HYPH</name>
<evidence type="ECO:0000313" key="10">
    <source>
        <dbReference type="Proteomes" id="UP000321717"/>
    </source>
</evidence>
<dbReference type="EMBL" id="BJZP01000012">
    <property type="protein sequence ID" value="GEO85756.1"/>
    <property type="molecule type" value="Genomic_DNA"/>
</dbReference>
<reference evidence="9 10" key="1">
    <citation type="submission" date="2019-07" db="EMBL/GenBank/DDBJ databases">
        <title>Whole genome shotgun sequence of Rhizobium naphthalenivorans NBRC 107585.</title>
        <authorList>
            <person name="Hosoyama A."/>
            <person name="Uohara A."/>
            <person name="Ohji S."/>
            <person name="Ichikawa N."/>
        </authorList>
    </citation>
    <scope>NUCLEOTIDE SEQUENCE [LARGE SCALE GENOMIC DNA]</scope>
    <source>
        <strain evidence="9 10">NBRC 107585</strain>
    </source>
</reference>
<dbReference type="PANTHER" id="PTHR43531:SF11">
    <property type="entry name" value="METHYL-ACCEPTING CHEMOTAXIS PROTEIN 3"/>
    <property type="match status" value="1"/>
</dbReference>
<organism evidence="9 10">
    <name type="scientific">Ciceribacter naphthalenivorans</name>
    <dbReference type="NCBI Taxonomy" id="1118451"/>
    <lineage>
        <taxon>Bacteria</taxon>
        <taxon>Pseudomonadati</taxon>
        <taxon>Pseudomonadota</taxon>
        <taxon>Alphaproteobacteria</taxon>
        <taxon>Hyphomicrobiales</taxon>
        <taxon>Rhizobiaceae</taxon>
        <taxon>Ciceribacter</taxon>
    </lineage>
</organism>
<dbReference type="AlphaFoldDB" id="A0A512HJX6"/>
<dbReference type="Gene3D" id="3.30.450.20">
    <property type="entry name" value="PAS domain"/>
    <property type="match status" value="1"/>
</dbReference>
<comment type="subcellular location">
    <subcellularLocation>
        <location evidence="1">Membrane</location>
    </subcellularLocation>
</comment>
<proteinExistence type="inferred from homology"/>
<gene>
    <name evidence="9" type="ORF">RNA01_26880</name>
</gene>
<feature type="domain" description="HAMP" evidence="8">
    <location>
        <begin position="376"/>
        <end position="429"/>
    </location>
</feature>
<keyword evidence="6" id="KW-0472">Membrane</keyword>
<dbReference type="Pfam" id="PF00015">
    <property type="entry name" value="MCPsignal"/>
    <property type="match status" value="1"/>
</dbReference>
<evidence type="ECO:0000256" key="5">
    <source>
        <dbReference type="SAM" id="MobiDB-lite"/>
    </source>
</evidence>
<protein>
    <recommendedName>
        <fullName evidence="11">Methyl-accepting chemotaxis protein</fullName>
    </recommendedName>
</protein>
<evidence type="ECO:0000256" key="2">
    <source>
        <dbReference type="ARBA" id="ARBA00022500"/>
    </source>
</evidence>
<accession>A0A512HJX6</accession>
<evidence type="ECO:0000256" key="1">
    <source>
        <dbReference type="ARBA" id="ARBA00004370"/>
    </source>
</evidence>
<feature type="domain" description="Methyl-accepting transducer" evidence="7">
    <location>
        <begin position="514"/>
        <end position="743"/>
    </location>
</feature>
<feature type="transmembrane region" description="Helical" evidence="6">
    <location>
        <begin position="355"/>
        <end position="375"/>
    </location>
</feature>
<dbReference type="GO" id="GO:0007165">
    <property type="term" value="P:signal transduction"/>
    <property type="evidence" value="ECO:0007669"/>
    <property type="project" value="UniProtKB-KW"/>
</dbReference>
<dbReference type="SUPFAM" id="SSF58104">
    <property type="entry name" value="Methyl-accepting chemotaxis protein (MCP) signaling domain"/>
    <property type="match status" value="1"/>
</dbReference>
<dbReference type="SUPFAM" id="SSF158472">
    <property type="entry name" value="HAMP domain-like"/>
    <property type="match status" value="1"/>
</dbReference>
<dbReference type="InterPro" id="IPR051310">
    <property type="entry name" value="MCP_chemotaxis"/>
</dbReference>
<dbReference type="InterPro" id="IPR004089">
    <property type="entry name" value="MCPsignal_dom"/>
</dbReference>
<dbReference type="GO" id="GO:0016020">
    <property type="term" value="C:membrane"/>
    <property type="evidence" value="ECO:0007669"/>
    <property type="project" value="UniProtKB-SubCell"/>
</dbReference>
<dbReference type="PROSITE" id="PS50885">
    <property type="entry name" value="HAMP"/>
    <property type="match status" value="2"/>
</dbReference>
<evidence type="ECO:0000256" key="4">
    <source>
        <dbReference type="PROSITE-ProRule" id="PRU00284"/>
    </source>
</evidence>
<keyword evidence="4" id="KW-0807">Transducer</keyword>
<evidence type="ECO:0000256" key="6">
    <source>
        <dbReference type="SAM" id="Phobius"/>
    </source>
</evidence>
<dbReference type="PANTHER" id="PTHR43531">
    <property type="entry name" value="PROTEIN ICFG"/>
    <property type="match status" value="1"/>
</dbReference>
<dbReference type="GO" id="GO:0006935">
    <property type="term" value="P:chemotaxis"/>
    <property type="evidence" value="ECO:0007669"/>
    <property type="project" value="UniProtKB-KW"/>
</dbReference>
<dbReference type="Proteomes" id="UP000321717">
    <property type="component" value="Unassembled WGS sequence"/>
</dbReference>
<dbReference type="InterPro" id="IPR003660">
    <property type="entry name" value="HAMP_dom"/>
</dbReference>
<dbReference type="CDD" id="cd12913">
    <property type="entry name" value="PDC1_MCP_like"/>
    <property type="match status" value="1"/>
</dbReference>
<keyword evidence="2" id="KW-0145">Chemotaxis</keyword>
<dbReference type="SMART" id="SM00304">
    <property type="entry name" value="HAMP"/>
    <property type="match status" value="2"/>
</dbReference>
<keyword evidence="6" id="KW-1133">Transmembrane helix</keyword>
<dbReference type="Pfam" id="PF00672">
    <property type="entry name" value="HAMP"/>
    <property type="match status" value="1"/>
</dbReference>